<evidence type="ECO:0000313" key="1">
    <source>
        <dbReference type="EMBL" id="KLO14026.1"/>
    </source>
</evidence>
<keyword evidence="2" id="KW-1185">Reference proteome</keyword>
<dbReference type="EMBL" id="KQ085950">
    <property type="protein sequence ID" value="KLO14026.1"/>
    <property type="molecule type" value="Genomic_DNA"/>
</dbReference>
<name>A0A0H2SAY2_9AGAM</name>
<gene>
    <name evidence="1" type="ORF">SCHPADRAFT_335389</name>
</gene>
<accession>A0A0H2SAY2</accession>
<dbReference type="InParanoid" id="A0A0H2SAY2"/>
<proteinExistence type="predicted"/>
<organism evidence="1 2">
    <name type="scientific">Schizopora paradoxa</name>
    <dbReference type="NCBI Taxonomy" id="27342"/>
    <lineage>
        <taxon>Eukaryota</taxon>
        <taxon>Fungi</taxon>
        <taxon>Dikarya</taxon>
        <taxon>Basidiomycota</taxon>
        <taxon>Agaricomycotina</taxon>
        <taxon>Agaricomycetes</taxon>
        <taxon>Hymenochaetales</taxon>
        <taxon>Schizoporaceae</taxon>
        <taxon>Schizopora</taxon>
    </lineage>
</organism>
<reference evidence="1 2" key="1">
    <citation type="submission" date="2015-04" db="EMBL/GenBank/DDBJ databases">
        <title>Complete genome sequence of Schizopora paradoxa KUC8140, a cosmopolitan wood degrader in East Asia.</title>
        <authorList>
            <consortium name="DOE Joint Genome Institute"/>
            <person name="Min B."/>
            <person name="Park H."/>
            <person name="Jang Y."/>
            <person name="Kim J.-J."/>
            <person name="Kim K.H."/>
            <person name="Pangilinan J."/>
            <person name="Lipzen A."/>
            <person name="Riley R."/>
            <person name="Grigoriev I.V."/>
            <person name="Spatafora J.W."/>
            <person name="Choi I.-G."/>
        </authorList>
    </citation>
    <scope>NUCLEOTIDE SEQUENCE [LARGE SCALE GENOMIC DNA]</scope>
    <source>
        <strain evidence="1 2">KUC8140</strain>
    </source>
</reference>
<dbReference type="AlphaFoldDB" id="A0A0H2SAY2"/>
<protein>
    <submittedName>
        <fullName evidence="1">Uncharacterized protein</fullName>
    </submittedName>
</protein>
<dbReference type="Proteomes" id="UP000053477">
    <property type="component" value="Unassembled WGS sequence"/>
</dbReference>
<sequence length="157" mass="17804">MIVLKSERLQNLKFPGGLLGLPLTLDELSDLIQDYLWFYEANFMPRAFPSVVSAGYLQKLASLHRLSTATTSKIGLKEETTAYGRDYIWESDGKQVYLDLLNDDRLLLFEGRAKLVSRSDLVDDVLVSVFDDYMVLFDEIEDPKGRVLARKPHSAGD</sequence>
<evidence type="ECO:0000313" key="2">
    <source>
        <dbReference type="Proteomes" id="UP000053477"/>
    </source>
</evidence>